<accession>A0ABX1KIC9</accession>
<proteinExistence type="predicted"/>
<feature type="transmembrane region" description="Helical" evidence="1">
    <location>
        <begin position="18"/>
        <end position="40"/>
    </location>
</feature>
<comment type="caution">
    <text evidence="2">The sequence shown here is derived from an EMBL/GenBank/DDBJ whole genome shotgun (WGS) entry which is preliminary data.</text>
</comment>
<evidence type="ECO:0000313" key="2">
    <source>
        <dbReference type="EMBL" id="NLP85899.1"/>
    </source>
</evidence>
<name>A0ABX1KIC9_9MICO</name>
<organism evidence="2 3">
    <name type="scientific">Microbacterium salsuginis</name>
    <dbReference type="NCBI Taxonomy" id="2722803"/>
    <lineage>
        <taxon>Bacteria</taxon>
        <taxon>Bacillati</taxon>
        <taxon>Actinomycetota</taxon>
        <taxon>Actinomycetes</taxon>
        <taxon>Micrococcales</taxon>
        <taxon>Microbacteriaceae</taxon>
        <taxon>Microbacterium</taxon>
    </lineage>
</organism>
<gene>
    <name evidence="2" type="ORF">HF576_18875</name>
</gene>
<keyword evidence="1" id="KW-0472">Membrane</keyword>
<dbReference type="Proteomes" id="UP001429745">
    <property type="component" value="Unassembled WGS sequence"/>
</dbReference>
<dbReference type="EMBL" id="JABACI010000006">
    <property type="protein sequence ID" value="NLP85899.1"/>
    <property type="molecule type" value="Genomic_DNA"/>
</dbReference>
<evidence type="ECO:0000256" key="1">
    <source>
        <dbReference type="SAM" id="Phobius"/>
    </source>
</evidence>
<dbReference type="RefSeq" id="WP_168914393.1">
    <property type="nucleotide sequence ID" value="NZ_JABACI010000006.1"/>
</dbReference>
<evidence type="ECO:0000313" key="3">
    <source>
        <dbReference type="Proteomes" id="UP001429745"/>
    </source>
</evidence>
<sequence>MTDRSATESDAGITLVELIIYVLVSSTLLLATAMILINSVNAQRDVLSMSEATARGQAMGATIERALRNAVAVDVATDPTGATLRVHTSLAGALECQGFVFSGGDARTALSDSALSAPSGWTVWESGILPSGAEAFFTPDDAGVAYAFEIATDAAPVRIAGETATRINVSAGVTAPCW</sequence>
<reference evidence="2 3" key="1">
    <citation type="submission" date="2020-04" db="EMBL/GenBank/DDBJ databases">
        <title>CFH 90308 Microbacterium sp.</title>
        <authorList>
            <person name="Nie G."/>
            <person name="Ming H."/>
            <person name="Xia T."/>
        </authorList>
    </citation>
    <scope>NUCLEOTIDE SEQUENCE [LARGE SCALE GENOMIC DNA]</scope>
    <source>
        <strain evidence="2 3">CFH 90308</strain>
    </source>
</reference>
<keyword evidence="3" id="KW-1185">Reference proteome</keyword>
<protein>
    <recommendedName>
        <fullName evidence="4">Prepilin-type N-terminal cleavage/methylation domain-containing protein</fullName>
    </recommendedName>
</protein>
<keyword evidence="1" id="KW-0812">Transmembrane</keyword>
<keyword evidence="1" id="KW-1133">Transmembrane helix</keyword>
<evidence type="ECO:0008006" key="4">
    <source>
        <dbReference type="Google" id="ProtNLM"/>
    </source>
</evidence>